<dbReference type="Gene3D" id="3.40.50.300">
    <property type="entry name" value="P-loop containing nucleotide triphosphate hydrolases"/>
    <property type="match status" value="1"/>
</dbReference>
<gene>
    <name evidence="1" type="ORF">BsIDN1_50170</name>
</gene>
<dbReference type="AlphaFoldDB" id="A0A5S9MHW9"/>
<name>A0A5S9MHW9_BACIA</name>
<evidence type="ECO:0000313" key="2">
    <source>
        <dbReference type="Proteomes" id="UP000464658"/>
    </source>
</evidence>
<dbReference type="InterPro" id="IPR027417">
    <property type="entry name" value="P-loop_NTPase"/>
</dbReference>
<reference evidence="1 2" key="1">
    <citation type="submission" date="2019-12" db="EMBL/GenBank/DDBJ databases">
        <title>Full genome sequence of a Bacillus safensis strain isolated from commercially available natto in Indonesia.</title>
        <authorList>
            <person name="Yoshida M."/>
            <person name="Uomi M."/>
            <person name="Waturangi D."/>
            <person name="Ekaputri J.J."/>
            <person name="Setiamarga D.H.E."/>
        </authorList>
    </citation>
    <scope>NUCLEOTIDE SEQUENCE [LARGE SCALE GENOMIC DNA]</scope>
    <source>
        <strain evidence="1 2">IDN1</strain>
    </source>
</reference>
<sequence>MTLSSAKIFQPSLLLAQIQGVRQLPKTLGLLTLMTQAGLHIPVEEGSEVAVFDQVFADIEMNNLLSKA</sequence>
<evidence type="ECO:0000313" key="1">
    <source>
        <dbReference type="EMBL" id="BBP91399.1"/>
    </source>
</evidence>
<organism evidence="1 2">
    <name type="scientific">Bacillus safensis</name>
    <dbReference type="NCBI Taxonomy" id="561879"/>
    <lineage>
        <taxon>Bacteria</taxon>
        <taxon>Bacillati</taxon>
        <taxon>Bacillota</taxon>
        <taxon>Bacilli</taxon>
        <taxon>Bacillales</taxon>
        <taxon>Bacillaceae</taxon>
        <taxon>Bacillus</taxon>
    </lineage>
</organism>
<dbReference type="Proteomes" id="UP000464658">
    <property type="component" value="Chromosome"/>
</dbReference>
<protein>
    <submittedName>
        <fullName evidence="1">Uncharacterized protein</fullName>
    </submittedName>
</protein>
<dbReference type="EMBL" id="AP021906">
    <property type="protein sequence ID" value="BBP91399.1"/>
    <property type="molecule type" value="Genomic_DNA"/>
</dbReference>
<accession>A0A5S9MHW9</accession>
<proteinExistence type="predicted"/>